<comment type="similarity">
    <text evidence="1">Belongs to the GerABKA family.</text>
</comment>
<sequence length="732" mass="81740">MFKQRLVRVLAWIINLSEGPSPFRGRFSLSPSAYGREGTDETSYAEAMRGNTEKQNEKSHERSEHGQPRTGYVDKTMIEKTLAKTFGLRQQTGASTKDRGSSSRDQTTPDEIAQKSDQAQDEEQAQQTYQSVSERREKRITSDDTTANPQNNAVDPRHPLPASLAEQETYIRKLLHAERNADMVFAEHFTAAHQRVLLVYSSVTVKEPAIEQFILQVFPHIHEPLEDMTTLAHLLPCANWSLESEMSNLPDQVIAGKILLFMGFSEVLTCSFAEFKAREIGQPVNESIIRGPQEAFTEDLNYNMSIMRRVVHCKELILQVKQLQDIGSTRVCVMHISGFTNPKLVDEVNRRLDHIGRISLDAVGIVMQLIEDHPYSILPTSLYSERPDFIARYLYRGCVAIIVENKPLGLLAPTTFLMQIETSDDLYQRFWFVNFLRVLRVIAIFNALLLPGLYIALVNFQQEMIPSDLMLTIYSARQNVPFPTIIEVLILELGFELIREASLRVPKVIGPTVGIVGALILGQSAVQADLVTPLVVILISITGLSSYAVPNVELNFSIRYLRFIFTFMSWIFGLFGLGCTLLILLIYVASMQSFGVPYLTPLSPYRPKEEGFFRKNVIKYDELPGSLRSRPTLNETSQKKDRMAPQTVSTNVDSAQGTPQERPQDAQSGKADQAQASSNRPWRTKRNVRKIGTGSSSKDDPSQKSESTAASASSTTSTSQAGTADASGGSTA</sequence>
<feature type="region of interest" description="Disordered" evidence="3">
    <location>
        <begin position="32"/>
        <end position="160"/>
    </location>
</feature>
<evidence type="ECO:0000256" key="2">
    <source>
        <dbReference type="ARBA" id="ARBA00023136"/>
    </source>
</evidence>
<dbReference type="EMBL" id="LSUQ01000026">
    <property type="protein sequence ID" value="OAG93677.1"/>
    <property type="molecule type" value="Genomic_DNA"/>
</dbReference>
<dbReference type="PANTHER" id="PTHR22550:SF5">
    <property type="entry name" value="LEUCINE ZIPPER PROTEIN 4"/>
    <property type="match status" value="1"/>
</dbReference>
<feature type="compositionally biased region" description="Polar residues" evidence="3">
    <location>
        <begin position="646"/>
        <end position="667"/>
    </location>
</feature>
<evidence type="ECO:0000313" key="6">
    <source>
        <dbReference type="Proteomes" id="UP000077421"/>
    </source>
</evidence>
<organism evidence="5 6">
    <name type="scientific">Ferroacidibacillus organovorans</name>
    <dbReference type="NCBI Taxonomy" id="1765683"/>
    <lineage>
        <taxon>Bacteria</taxon>
        <taxon>Bacillati</taxon>
        <taxon>Bacillota</taxon>
        <taxon>Bacilli</taxon>
        <taxon>Bacillales</taxon>
        <taxon>Alicyclobacillaceae</taxon>
        <taxon>Ferroacidibacillus</taxon>
    </lineage>
</organism>
<feature type="compositionally biased region" description="Basic and acidic residues" evidence="3">
    <location>
        <begin position="133"/>
        <end position="142"/>
    </location>
</feature>
<keyword evidence="4" id="KW-0812">Transmembrane</keyword>
<keyword evidence="4" id="KW-1133">Transmembrane helix</keyword>
<feature type="transmembrane region" description="Helical" evidence="4">
    <location>
        <begin position="530"/>
        <end position="549"/>
    </location>
</feature>
<feature type="compositionally biased region" description="Basic and acidic residues" evidence="3">
    <location>
        <begin position="51"/>
        <end position="67"/>
    </location>
</feature>
<reference evidence="5 6" key="1">
    <citation type="submission" date="2016-02" db="EMBL/GenBank/DDBJ databases">
        <title>Draft genome sequence of Acidibacillus ferrooxidans SLC66.</title>
        <authorList>
            <person name="Oliveira G."/>
            <person name="Nancucheo I."/>
            <person name="Dall'Agnol H."/>
            <person name="Johnson B."/>
            <person name="Oliveira R."/>
            <person name="Nunes G.L."/>
            <person name="Tzotzos G."/>
            <person name="Orellana S.C."/>
            <person name="Salim A.C."/>
            <person name="Araujo F.M."/>
        </authorList>
    </citation>
    <scope>NUCLEOTIDE SEQUENCE [LARGE SCALE GENOMIC DNA]</scope>
    <source>
        <strain evidence="5 6">SLC66</strain>
    </source>
</reference>
<evidence type="ECO:0008006" key="7">
    <source>
        <dbReference type="Google" id="ProtNLM"/>
    </source>
</evidence>
<dbReference type="InterPro" id="IPR050768">
    <property type="entry name" value="UPF0353/GerABKA_families"/>
</dbReference>
<gene>
    <name evidence="5" type="ORF">AYW79_09210</name>
</gene>
<dbReference type="RefSeq" id="WP_067564801.1">
    <property type="nucleotide sequence ID" value="NZ_LSUQ01000026.1"/>
</dbReference>
<evidence type="ECO:0000256" key="3">
    <source>
        <dbReference type="SAM" id="MobiDB-lite"/>
    </source>
</evidence>
<accession>A0A853K9Z7</accession>
<dbReference type="AlphaFoldDB" id="A0A853K9Z7"/>
<feature type="transmembrane region" description="Helical" evidence="4">
    <location>
        <begin position="438"/>
        <end position="460"/>
    </location>
</feature>
<dbReference type="InterPro" id="IPR004995">
    <property type="entry name" value="Spore_Ger"/>
</dbReference>
<evidence type="ECO:0000256" key="1">
    <source>
        <dbReference type="ARBA" id="ARBA00005278"/>
    </source>
</evidence>
<comment type="caution">
    <text evidence="5">The sequence shown here is derived from an EMBL/GenBank/DDBJ whole genome shotgun (WGS) entry which is preliminary data.</text>
</comment>
<feature type="region of interest" description="Disordered" evidence="3">
    <location>
        <begin position="628"/>
        <end position="732"/>
    </location>
</feature>
<dbReference type="OrthoDB" id="2987049at2"/>
<name>A0A853K9Z7_9BACL</name>
<protein>
    <recommendedName>
        <fullName evidence="7">Spore germination protein</fullName>
    </recommendedName>
</protein>
<feature type="transmembrane region" description="Helical" evidence="4">
    <location>
        <begin position="561"/>
        <end position="589"/>
    </location>
</feature>
<dbReference type="PANTHER" id="PTHR22550">
    <property type="entry name" value="SPORE GERMINATION PROTEIN"/>
    <property type="match status" value="1"/>
</dbReference>
<dbReference type="GO" id="GO:0009847">
    <property type="term" value="P:spore germination"/>
    <property type="evidence" value="ECO:0007669"/>
    <property type="project" value="InterPro"/>
</dbReference>
<evidence type="ECO:0000313" key="5">
    <source>
        <dbReference type="EMBL" id="OAG93677.1"/>
    </source>
</evidence>
<dbReference type="GO" id="GO:0016020">
    <property type="term" value="C:membrane"/>
    <property type="evidence" value="ECO:0007669"/>
    <property type="project" value="InterPro"/>
</dbReference>
<proteinExistence type="inferred from homology"/>
<feature type="compositionally biased region" description="Low complexity" evidence="3">
    <location>
        <begin position="705"/>
        <end position="732"/>
    </location>
</feature>
<dbReference type="Proteomes" id="UP000077421">
    <property type="component" value="Unassembled WGS sequence"/>
</dbReference>
<feature type="compositionally biased region" description="Polar residues" evidence="3">
    <location>
        <begin position="143"/>
        <end position="153"/>
    </location>
</feature>
<evidence type="ECO:0000256" key="4">
    <source>
        <dbReference type="SAM" id="Phobius"/>
    </source>
</evidence>
<keyword evidence="2 4" id="KW-0472">Membrane</keyword>
<dbReference type="Pfam" id="PF03323">
    <property type="entry name" value="GerA"/>
    <property type="match status" value="1"/>
</dbReference>